<organism evidence="2 3">
    <name type="scientific">Lasiosphaeria miniovina</name>
    <dbReference type="NCBI Taxonomy" id="1954250"/>
    <lineage>
        <taxon>Eukaryota</taxon>
        <taxon>Fungi</taxon>
        <taxon>Dikarya</taxon>
        <taxon>Ascomycota</taxon>
        <taxon>Pezizomycotina</taxon>
        <taxon>Sordariomycetes</taxon>
        <taxon>Sordariomycetidae</taxon>
        <taxon>Sordariales</taxon>
        <taxon>Lasiosphaeriaceae</taxon>
        <taxon>Lasiosphaeria</taxon>
    </lineage>
</organism>
<evidence type="ECO:0000259" key="1">
    <source>
        <dbReference type="Pfam" id="PF24808"/>
    </source>
</evidence>
<dbReference type="AlphaFoldDB" id="A0AA40B535"/>
<dbReference type="EMBL" id="JAUIRO010000002">
    <property type="protein sequence ID" value="KAK0727830.1"/>
    <property type="molecule type" value="Genomic_DNA"/>
</dbReference>
<comment type="caution">
    <text evidence="2">The sequence shown here is derived from an EMBL/GenBank/DDBJ whole genome shotgun (WGS) entry which is preliminary data.</text>
</comment>
<dbReference type="Proteomes" id="UP001172101">
    <property type="component" value="Unassembled WGS sequence"/>
</dbReference>
<keyword evidence="3" id="KW-1185">Reference proteome</keyword>
<sequence>MGIMGDHMCSDQMDVCGALCGGKAKTNTCASNNEGYDNAFQSYTYCFSCMCENGRYPEDWSSYQDTVDTVSCRRARQTAETIGVNSARPPRDRQTRHRLRLCRDLVGLRYQRRRDEIYQGRRASPYFWGGT</sequence>
<feature type="domain" description="DUF7707" evidence="1">
    <location>
        <begin position="7"/>
        <end position="81"/>
    </location>
</feature>
<accession>A0AA40B535</accession>
<reference evidence="2" key="1">
    <citation type="submission" date="2023-06" db="EMBL/GenBank/DDBJ databases">
        <title>Genome-scale phylogeny and comparative genomics of the fungal order Sordariales.</title>
        <authorList>
            <consortium name="Lawrence Berkeley National Laboratory"/>
            <person name="Hensen N."/>
            <person name="Bonometti L."/>
            <person name="Westerberg I."/>
            <person name="Brannstrom I.O."/>
            <person name="Guillou S."/>
            <person name="Cros-Aarteil S."/>
            <person name="Calhoun S."/>
            <person name="Haridas S."/>
            <person name="Kuo A."/>
            <person name="Mondo S."/>
            <person name="Pangilinan J."/>
            <person name="Riley R."/>
            <person name="LaButti K."/>
            <person name="Andreopoulos B."/>
            <person name="Lipzen A."/>
            <person name="Chen C."/>
            <person name="Yanf M."/>
            <person name="Daum C."/>
            <person name="Ng V."/>
            <person name="Clum A."/>
            <person name="Steindorff A."/>
            <person name="Ohm R."/>
            <person name="Martin F."/>
            <person name="Silar P."/>
            <person name="Natvig D."/>
            <person name="Lalanne C."/>
            <person name="Gautier V."/>
            <person name="Ament-velasquez S.L."/>
            <person name="Kruys A."/>
            <person name="Hutchinson M.I."/>
            <person name="Powell A.J."/>
            <person name="Barry K."/>
            <person name="Miller A.N."/>
            <person name="Grigoriev I.V."/>
            <person name="Debuchy R."/>
            <person name="Gladieux P."/>
            <person name="Thoren M.H."/>
            <person name="Johannesson H."/>
        </authorList>
    </citation>
    <scope>NUCLEOTIDE SEQUENCE</scope>
    <source>
        <strain evidence="2">SMH2392-1A</strain>
    </source>
</reference>
<dbReference type="RefSeq" id="XP_060300685.1">
    <property type="nucleotide sequence ID" value="XM_060439451.1"/>
</dbReference>
<dbReference type="Pfam" id="PF24808">
    <property type="entry name" value="DUF7707"/>
    <property type="match status" value="1"/>
</dbReference>
<evidence type="ECO:0000313" key="3">
    <source>
        <dbReference type="Proteomes" id="UP001172101"/>
    </source>
</evidence>
<gene>
    <name evidence="2" type="ORF">B0T26DRAFT_672448</name>
</gene>
<proteinExistence type="predicted"/>
<protein>
    <recommendedName>
        <fullName evidence="1">DUF7707 domain-containing protein</fullName>
    </recommendedName>
</protein>
<evidence type="ECO:0000313" key="2">
    <source>
        <dbReference type="EMBL" id="KAK0727830.1"/>
    </source>
</evidence>
<name>A0AA40B535_9PEZI</name>
<dbReference type="InterPro" id="IPR056124">
    <property type="entry name" value="DUF7707"/>
</dbReference>
<dbReference type="GeneID" id="85322721"/>